<evidence type="ECO:0000313" key="2">
    <source>
        <dbReference type="Proteomes" id="UP000678679"/>
    </source>
</evidence>
<gene>
    <name evidence="1" type="ORF">KMW28_12420</name>
</gene>
<keyword evidence="2" id="KW-1185">Reference proteome</keyword>
<dbReference type="KEGG" id="fya:KMW28_12420"/>
<organism evidence="1 2">
    <name type="scientific">Flammeovirga yaeyamensis</name>
    <dbReference type="NCBI Taxonomy" id="367791"/>
    <lineage>
        <taxon>Bacteria</taxon>
        <taxon>Pseudomonadati</taxon>
        <taxon>Bacteroidota</taxon>
        <taxon>Cytophagia</taxon>
        <taxon>Cytophagales</taxon>
        <taxon>Flammeovirgaceae</taxon>
        <taxon>Flammeovirga</taxon>
    </lineage>
</organism>
<reference evidence="1 2" key="1">
    <citation type="submission" date="2021-05" db="EMBL/GenBank/DDBJ databases">
        <title>Comparative genomic studies on the polysaccharide-degrading batcterial strains of the Flammeovirga genus.</title>
        <authorList>
            <person name="Zewei F."/>
            <person name="Zheng Z."/>
            <person name="Yu L."/>
            <person name="Ruyue G."/>
            <person name="Yanhong M."/>
            <person name="Yuanyuan C."/>
            <person name="Jingyan G."/>
            <person name="Wenjun H."/>
        </authorList>
    </citation>
    <scope>NUCLEOTIDE SEQUENCE [LARGE SCALE GENOMIC DNA]</scope>
    <source>
        <strain evidence="1 2">NBRC:100898</strain>
    </source>
</reference>
<name>A0AAX1N3G1_9BACT</name>
<proteinExistence type="predicted"/>
<sequence>MRTITITDESITGDKLNELLLEFQTEYITVKELIEARVREEVKKVKQNTGSYNKGLVLPSALEQKLNRKKVQKIDYEKQVYIALDAFMKNGYFILIDKEQAETLDQKFHIDNNTKVSFIKLTPLIGG</sequence>
<dbReference type="EMBL" id="CP076132">
    <property type="protein sequence ID" value="QWG00458.1"/>
    <property type="molecule type" value="Genomic_DNA"/>
</dbReference>
<evidence type="ECO:0000313" key="1">
    <source>
        <dbReference type="EMBL" id="QWG00458.1"/>
    </source>
</evidence>
<dbReference type="AlphaFoldDB" id="A0AAX1N3G1"/>
<dbReference type="Proteomes" id="UP000678679">
    <property type="component" value="Chromosome 1"/>
</dbReference>
<accession>A0AAX1N3G1</accession>
<protein>
    <recommendedName>
        <fullName evidence="3">Phage protein</fullName>
    </recommendedName>
</protein>
<dbReference type="RefSeq" id="WP_169663140.1">
    <property type="nucleotide sequence ID" value="NZ_CP076132.1"/>
</dbReference>
<evidence type="ECO:0008006" key="3">
    <source>
        <dbReference type="Google" id="ProtNLM"/>
    </source>
</evidence>